<comment type="similarity">
    <text evidence="2 3">Belongs to the peptidase M14 family.</text>
</comment>
<comment type="caution">
    <text evidence="5">The sequence shown here is derived from an EMBL/GenBank/DDBJ whole genome shotgun (WGS) entry which is preliminary data.</text>
</comment>
<dbReference type="Gene3D" id="2.60.40.3120">
    <property type="match status" value="1"/>
</dbReference>
<dbReference type="Proteomes" id="UP001165065">
    <property type="component" value="Unassembled WGS sequence"/>
</dbReference>
<organism evidence="5 6">
    <name type="scientific">Triparma columacea</name>
    <dbReference type="NCBI Taxonomy" id="722753"/>
    <lineage>
        <taxon>Eukaryota</taxon>
        <taxon>Sar</taxon>
        <taxon>Stramenopiles</taxon>
        <taxon>Ochrophyta</taxon>
        <taxon>Bolidophyceae</taxon>
        <taxon>Parmales</taxon>
        <taxon>Triparmaceae</taxon>
        <taxon>Triparma</taxon>
    </lineage>
</organism>
<dbReference type="PANTHER" id="PTHR12756:SF11">
    <property type="entry name" value="CYTOSOLIC CARBOXYPEPTIDASE 1"/>
    <property type="match status" value="1"/>
</dbReference>
<accession>A0A9W7GNW2</accession>
<comment type="cofactor">
    <cofactor evidence="1">
        <name>Zn(2+)</name>
        <dbReference type="ChEBI" id="CHEBI:29105"/>
    </cofactor>
</comment>
<gene>
    <name evidence="5" type="ORF">TrCOL_g2052</name>
</gene>
<dbReference type="InterPro" id="IPR000834">
    <property type="entry name" value="Peptidase_M14"/>
</dbReference>
<dbReference type="Pfam" id="PF00246">
    <property type="entry name" value="Peptidase_M14"/>
    <property type="match status" value="1"/>
</dbReference>
<name>A0A9W7GNW2_9STRA</name>
<dbReference type="Gene3D" id="3.40.630.10">
    <property type="entry name" value="Zn peptidases"/>
    <property type="match status" value="1"/>
</dbReference>
<feature type="domain" description="Peptidase M14" evidence="4">
    <location>
        <begin position="122"/>
        <end position="412"/>
    </location>
</feature>
<dbReference type="InterPro" id="IPR040626">
    <property type="entry name" value="Pepdidase_M14_N"/>
</dbReference>
<keyword evidence="6" id="KW-1185">Reference proteome</keyword>
<evidence type="ECO:0000256" key="1">
    <source>
        <dbReference type="ARBA" id="ARBA00001947"/>
    </source>
</evidence>
<dbReference type="Pfam" id="PF18027">
    <property type="entry name" value="Pepdidase_M14_N"/>
    <property type="match status" value="1"/>
</dbReference>
<reference evidence="6" key="1">
    <citation type="journal article" date="2023" name="Commun. Biol.">
        <title>Genome analysis of Parmales, the sister group of diatoms, reveals the evolutionary specialization of diatoms from phago-mixotrophs to photoautotrophs.</title>
        <authorList>
            <person name="Ban H."/>
            <person name="Sato S."/>
            <person name="Yoshikawa S."/>
            <person name="Yamada K."/>
            <person name="Nakamura Y."/>
            <person name="Ichinomiya M."/>
            <person name="Sato N."/>
            <person name="Blanc-Mathieu R."/>
            <person name="Endo H."/>
            <person name="Kuwata A."/>
            <person name="Ogata H."/>
        </authorList>
    </citation>
    <scope>NUCLEOTIDE SEQUENCE [LARGE SCALE GENOMIC DNA]</scope>
</reference>
<dbReference type="SUPFAM" id="SSF53187">
    <property type="entry name" value="Zn-dependent exopeptidases"/>
    <property type="match status" value="1"/>
</dbReference>
<dbReference type="EMBL" id="BRYA01000378">
    <property type="protein sequence ID" value="GMI48201.1"/>
    <property type="molecule type" value="Genomic_DNA"/>
</dbReference>
<dbReference type="GO" id="GO:0006508">
    <property type="term" value="P:proteolysis"/>
    <property type="evidence" value="ECO:0007669"/>
    <property type="project" value="InterPro"/>
</dbReference>
<dbReference type="GO" id="GO:0008270">
    <property type="term" value="F:zinc ion binding"/>
    <property type="evidence" value="ECO:0007669"/>
    <property type="project" value="InterPro"/>
</dbReference>
<evidence type="ECO:0000256" key="3">
    <source>
        <dbReference type="PROSITE-ProRule" id="PRU01379"/>
    </source>
</evidence>
<dbReference type="GO" id="GO:0004181">
    <property type="term" value="F:metallocarboxypeptidase activity"/>
    <property type="evidence" value="ECO:0007669"/>
    <property type="project" value="InterPro"/>
</dbReference>
<dbReference type="AlphaFoldDB" id="A0A9W7GNW2"/>
<evidence type="ECO:0000259" key="4">
    <source>
        <dbReference type="PROSITE" id="PS52035"/>
    </source>
</evidence>
<sequence>MASLLSSSSTPVIRSPVDGGAIIVNCITSSSPNSHQFNLSLKPEHCLEGKGFFKQWFYFEVQNVAVGSELEFSIIDAGESTFPDWRNYNVCMSIDRKSWNRVSTEFKDGVLIWKVTASSNLISFSYFPPYSREKQVNLVHATTQTNHCTHVVLGLSEDGRDLNALVFDKHLDASLPSYYVVWIQHRQHPGETSASWFCEGVIERLLEMSEKPSSLLKSSIVVVVPNVNPDGGVRGHLRTNAKGANLNRCWGTMHGITAAGQTEPKAVEVEAMVKGMNALGGVDVMLDIHQDEEKEYVFISKSPLGCESATPELRAVRTKFEKILQKRSPDFLTPGPIDPVGYPEPPPGGANLNICSASVAQKFPGCLSMTMEHPYKGNANRGAPWDEGFTTKQCRDLGVETVNAVEDILPDLIRKHNR</sequence>
<protein>
    <recommendedName>
        <fullName evidence="4">Peptidase M14 domain-containing protein</fullName>
    </recommendedName>
</protein>
<evidence type="ECO:0000256" key="2">
    <source>
        <dbReference type="ARBA" id="ARBA00005988"/>
    </source>
</evidence>
<proteinExistence type="inferred from homology"/>
<dbReference type="PANTHER" id="PTHR12756">
    <property type="entry name" value="CYTOSOLIC CARBOXYPEPTIDASE"/>
    <property type="match status" value="1"/>
</dbReference>
<dbReference type="InterPro" id="IPR050821">
    <property type="entry name" value="Cytosolic_carboxypeptidase"/>
</dbReference>
<feature type="active site" description="Proton donor/acceptor" evidence="3">
    <location>
        <position position="372"/>
    </location>
</feature>
<dbReference type="OrthoDB" id="10253041at2759"/>
<evidence type="ECO:0000313" key="5">
    <source>
        <dbReference type="EMBL" id="GMI48201.1"/>
    </source>
</evidence>
<dbReference type="PROSITE" id="PS52035">
    <property type="entry name" value="PEPTIDASE_M14"/>
    <property type="match status" value="1"/>
</dbReference>
<evidence type="ECO:0000313" key="6">
    <source>
        <dbReference type="Proteomes" id="UP001165065"/>
    </source>
</evidence>